<keyword evidence="1" id="KW-0472">Membrane</keyword>
<gene>
    <name evidence="2" type="ORF">HLH36_15995</name>
</gene>
<name>A0A7W4NZP1_9PROT</name>
<feature type="transmembrane region" description="Helical" evidence="1">
    <location>
        <begin position="49"/>
        <end position="68"/>
    </location>
</feature>
<protein>
    <submittedName>
        <fullName evidence="2">Uncharacterized protein</fullName>
    </submittedName>
</protein>
<organism evidence="2 3">
    <name type="scientific">Gluconacetobacter aggeris</name>
    <dbReference type="NCBI Taxonomy" id="1286186"/>
    <lineage>
        <taxon>Bacteria</taxon>
        <taxon>Pseudomonadati</taxon>
        <taxon>Pseudomonadota</taxon>
        <taxon>Alphaproteobacteria</taxon>
        <taxon>Acetobacterales</taxon>
        <taxon>Acetobacteraceae</taxon>
        <taxon>Gluconacetobacter</taxon>
    </lineage>
</organism>
<sequence>MTWFGGILFIAWCIWWVRGSIWPALMVPLFAIAVEGLSHADQGHFDPASTIIAMAVLSISAFIPHLVARRRARQIERTLHGVSFLSVRD</sequence>
<keyword evidence="1" id="KW-0812">Transmembrane</keyword>
<proteinExistence type="predicted"/>
<evidence type="ECO:0000313" key="3">
    <source>
        <dbReference type="Proteomes" id="UP000559860"/>
    </source>
</evidence>
<dbReference type="AlphaFoldDB" id="A0A7W4NZP1"/>
<evidence type="ECO:0000256" key="1">
    <source>
        <dbReference type="SAM" id="Phobius"/>
    </source>
</evidence>
<dbReference type="EMBL" id="JABEQD010000013">
    <property type="protein sequence ID" value="MBB2169828.1"/>
    <property type="molecule type" value="Genomic_DNA"/>
</dbReference>
<accession>A0A7W4NZP1</accession>
<evidence type="ECO:0000313" key="2">
    <source>
        <dbReference type="EMBL" id="MBB2169828.1"/>
    </source>
</evidence>
<keyword evidence="1" id="KW-1133">Transmembrane helix</keyword>
<keyword evidence="3" id="KW-1185">Reference proteome</keyword>
<dbReference type="RefSeq" id="WP_182987318.1">
    <property type="nucleotide sequence ID" value="NZ_JABEQD010000013.1"/>
</dbReference>
<dbReference type="Proteomes" id="UP000559860">
    <property type="component" value="Unassembled WGS sequence"/>
</dbReference>
<comment type="caution">
    <text evidence="2">The sequence shown here is derived from an EMBL/GenBank/DDBJ whole genome shotgun (WGS) entry which is preliminary data.</text>
</comment>
<reference evidence="2 3" key="1">
    <citation type="submission" date="2020-04" db="EMBL/GenBank/DDBJ databases">
        <title>Description of novel Gluconacetobacter.</title>
        <authorList>
            <person name="Sombolestani A."/>
        </authorList>
    </citation>
    <scope>NUCLEOTIDE SEQUENCE [LARGE SCALE GENOMIC DNA]</scope>
    <source>
        <strain evidence="2 3">LMG 27801</strain>
    </source>
</reference>